<evidence type="ECO:0000256" key="3">
    <source>
        <dbReference type="SAM" id="MobiDB-lite"/>
    </source>
</evidence>
<dbReference type="Pfam" id="PF00486">
    <property type="entry name" value="Trans_reg_C"/>
    <property type="match status" value="1"/>
</dbReference>
<feature type="DNA-binding region" description="OmpR/PhoB-type" evidence="2">
    <location>
        <begin position="1"/>
        <end position="102"/>
    </location>
</feature>
<dbReference type="Proteomes" id="UP000198515">
    <property type="component" value="Unassembled WGS sequence"/>
</dbReference>
<dbReference type="PROSITE" id="PS51755">
    <property type="entry name" value="OMPR_PHOB"/>
    <property type="match status" value="1"/>
</dbReference>
<sequence>MQYIINSSIVFDRGDGTLKHPESNDVVQLPLPAQRLLLIILESGGEILSRDFLFREVWDKFGLTGSNSNLNQYLSLLRRNMMVFGCENFVITLPKVGIRLDEHISIVKEPKEKLSDHPFVPEPAEPQDKKNQTHSFLN</sequence>
<dbReference type="Gene3D" id="1.10.10.10">
    <property type="entry name" value="Winged helix-like DNA-binding domain superfamily/Winged helix DNA-binding domain"/>
    <property type="match status" value="1"/>
</dbReference>
<keyword evidence="1 2" id="KW-0238">DNA-binding</keyword>
<dbReference type="GO" id="GO:0000160">
    <property type="term" value="P:phosphorelay signal transduction system"/>
    <property type="evidence" value="ECO:0007669"/>
    <property type="project" value="InterPro"/>
</dbReference>
<accession>A0A1C4FSG7</accession>
<organism evidence="5 6">
    <name type="scientific">Kosakonia oryziphila</name>
    <dbReference type="NCBI Taxonomy" id="1005667"/>
    <lineage>
        <taxon>Bacteria</taxon>
        <taxon>Pseudomonadati</taxon>
        <taxon>Pseudomonadota</taxon>
        <taxon>Gammaproteobacteria</taxon>
        <taxon>Enterobacterales</taxon>
        <taxon>Enterobacteriaceae</taxon>
        <taxon>Kosakonia</taxon>
    </lineage>
</organism>
<gene>
    <name evidence="5" type="ORF">GA0061070_104135</name>
</gene>
<dbReference type="InterPro" id="IPR016032">
    <property type="entry name" value="Sig_transdc_resp-reg_C-effctor"/>
</dbReference>
<dbReference type="GO" id="GO:0006355">
    <property type="term" value="P:regulation of DNA-templated transcription"/>
    <property type="evidence" value="ECO:0007669"/>
    <property type="project" value="InterPro"/>
</dbReference>
<evidence type="ECO:0000256" key="1">
    <source>
        <dbReference type="ARBA" id="ARBA00023125"/>
    </source>
</evidence>
<feature type="region of interest" description="Disordered" evidence="3">
    <location>
        <begin position="114"/>
        <end position="138"/>
    </location>
</feature>
<evidence type="ECO:0000313" key="6">
    <source>
        <dbReference type="Proteomes" id="UP000198515"/>
    </source>
</evidence>
<dbReference type="EMBL" id="FMBC01000041">
    <property type="protein sequence ID" value="SCC58563.1"/>
    <property type="molecule type" value="Genomic_DNA"/>
</dbReference>
<dbReference type="AlphaFoldDB" id="A0A1C4FSG7"/>
<feature type="domain" description="OmpR/PhoB-type" evidence="4">
    <location>
        <begin position="1"/>
        <end position="102"/>
    </location>
</feature>
<evidence type="ECO:0000313" key="5">
    <source>
        <dbReference type="EMBL" id="SCC58563.1"/>
    </source>
</evidence>
<dbReference type="SMART" id="SM00862">
    <property type="entry name" value="Trans_reg_C"/>
    <property type="match status" value="1"/>
</dbReference>
<dbReference type="OrthoDB" id="5801519at2"/>
<protein>
    <submittedName>
        <fullName evidence="5">DNA-binding winged helix-turn-helix (WHTH) domain-containing protein</fullName>
    </submittedName>
</protein>
<dbReference type="GO" id="GO:0003677">
    <property type="term" value="F:DNA binding"/>
    <property type="evidence" value="ECO:0007669"/>
    <property type="project" value="UniProtKB-UniRule"/>
</dbReference>
<reference evidence="6" key="1">
    <citation type="submission" date="2016-08" db="EMBL/GenBank/DDBJ databases">
        <authorList>
            <person name="Varghese N."/>
            <person name="Submissions Spin"/>
        </authorList>
    </citation>
    <scope>NUCLEOTIDE SEQUENCE [LARGE SCALE GENOMIC DNA]</scope>
    <source>
        <strain evidence="6">REICA_142</strain>
    </source>
</reference>
<proteinExistence type="predicted"/>
<evidence type="ECO:0000259" key="4">
    <source>
        <dbReference type="PROSITE" id="PS51755"/>
    </source>
</evidence>
<keyword evidence="6" id="KW-1185">Reference proteome</keyword>
<dbReference type="SUPFAM" id="SSF46894">
    <property type="entry name" value="C-terminal effector domain of the bipartite response regulators"/>
    <property type="match status" value="1"/>
</dbReference>
<name>A0A1C4FSG7_9ENTR</name>
<dbReference type="InterPro" id="IPR001867">
    <property type="entry name" value="OmpR/PhoB-type_DNA-bd"/>
</dbReference>
<dbReference type="RefSeq" id="WP_090137392.1">
    <property type="nucleotide sequence ID" value="NZ_FMBC01000041.1"/>
</dbReference>
<dbReference type="InterPro" id="IPR036388">
    <property type="entry name" value="WH-like_DNA-bd_sf"/>
</dbReference>
<evidence type="ECO:0000256" key="2">
    <source>
        <dbReference type="PROSITE-ProRule" id="PRU01091"/>
    </source>
</evidence>